<dbReference type="GO" id="GO:0005737">
    <property type="term" value="C:cytoplasm"/>
    <property type="evidence" value="ECO:0007669"/>
    <property type="project" value="TreeGrafter"/>
</dbReference>
<organism evidence="4 5">
    <name type="scientific">Eubacterium ruminantium</name>
    <dbReference type="NCBI Taxonomy" id="42322"/>
    <lineage>
        <taxon>Bacteria</taxon>
        <taxon>Bacillati</taxon>
        <taxon>Bacillota</taxon>
        <taxon>Clostridia</taxon>
        <taxon>Eubacteriales</taxon>
        <taxon>Eubacteriaceae</taxon>
        <taxon>Eubacterium</taxon>
    </lineage>
</organism>
<comment type="similarity">
    <text evidence="1">Belongs to the IMPACT family.</text>
</comment>
<accession>A0A1T4PKU4</accession>
<dbReference type="Proteomes" id="UP000189857">
    <property type="component" value="Unassembled WGS sequence"/>
</dbReference>
<proteinExistence type="inferred from homology"/>
<dbReference type="PROSITE" id="PS00910">
    <property type="entry name" value="UPF0029"/>
    <property type="match status" value="1"/>
</dbReference>
<dbReference type="EMBL" id="FUXA01000012">
    <property type="protein sequence ID" value="SJZ91508.1"/>
    <property type="molecule type" value="Genomic_DNA"/>
</dbReference>
<feature type="domain" description="UPF0029" evidence="3">
    <location>
        <begin position="143"/>
        <end position="198"/>
    </location>
</feature>
<gene>
    <name evidence="4" type="ORF">SAMN02745110_02020</name>
</gene>
<dbReference type="NCBIfam" id="TIGR00257">
    <property type="entry name" value="IMPACT_YIGZ"/>
    <property type="match status" value="1"/>
</dbReference>
<evidence type="ECO:0000256" key="1">
    <source>
        <dbReference type="ARBA" id="ARBA00007665"/>
    </source>
</evidence>
<evidence type="ECO:0000313" key="5">
    <source>
        <dbReference type="Proteomes" id="UP000189857"/>
    </source>
</evidence>
<dbReference type="SUPFAM" id="SSF54980">
    <property type="entry name" value="EF-G C-terminal domain-like"/>
    <property type="match status" value="1"/>
</dbReference>
<dbReference type="InterPro" id="IPR015269">
    <property type="entry name" value="UPF0029_Impact_C"/>
</dbReference>
<dbReference type="InterPro" id="IPR015796">
    <property type="entry name" value="Impact_YigZ-like"/>
</dbReference>
<dbReference type="GO" id="GO:0006446">
    <property type="term" value="P:regulation of translational initiation"/>
    <property type="evidence" value="ECO:0007669"/>
    <property type="project" value="TreeGrafter"/>
</dbReference>
<dbReference type="InterPro" id="IPR020569">
    <property type="entry name" value="UPF0029_Impact_CS"/>
</dbReference>
<dbReference type="Pfam" id="PF01205">
    <property type="entry name" value="Impact_N"/>
    <property type="match status" value="1"/>
</dbReference>
<dbReference type="InterPro" id="IPR035647">
    <property type="entry name" value="EFG_III/V"/>
</dbReference>
<keyword evidence="5" id="KW-1185">Reference proteome</keyword>
<protein>
    <submittedName>
        <fullName evidence="4">Uncharacterized protein, YigZ family</fullName>
    </submittedName>
</protein>
<feature type="domain" description="Impact N-terminal" evidence="2">
    <location>
        <begin position="19"/>
        <end position="127"/>
    </location>
</feature>
<reference evidence="4 5" key="1">
    <citation type="submission" date="2017-02" db="EMBL/GenBank/DDBJ databases">
        <authorList>
            <person name="Peterson S.W."/>
        </authorList>
    </citation>
    <scope>NUCLEOTIDE SEQUENCE [LARGE SCALE GENOMIC DNA]</scope>
    <source>
        <strain evidence="4 5">ATCC 17233</strain>
    </source>
</reference>
<dbReference type="InterPro" id="IPR023582">
    <property type="entry name" value="Impact"/>
</dbReference>
<dbReference type="AlphaFoldDB" id="A0A1T4PKU4"/>
<dbReference type="SUPFAM" id="SSF54211">
    <property type="entry name" value="Ribosomal protein S5 domain 2-like"/>
    <property type="match status" value="1"/>
</dbReference>
<dbReference type="OrthoDB" id="9813771at2"/>
<sequence length="209" mass="23278">MDNEYKILREGGSGEIVEKKSRFIGVTKPVSSEEEAYSFIESIKKEHYQARHNCFAFSIRTNEGSGILERFSDDGEPQGTAGLPILNVIRGAEVNNIVIVVTRYFGGTLLGTGGLVRAYTDAAKEAIDASVIHTVMHIMAVKIEIDYTDVGRINYIVMNKGYETEAPIFTDKVSEIIYVPFEEKDSFAKEITEATSARAVITMVEDMYR</sequence>
<name>A0A1T4PKU4_9FIRM</name>
<evidence type="ECO:0000259" key="3">
    <source>
        <dbReference type="Pfam" id="PF09186"/>
    </source>
</evidence>
<dbReference type="InterPro" id="IPR020568">
    <property type="entry name" value="Ribosomal_Su5_D2-typ_SF"/>
</dbReference>
<dbReference type="Pfam" id="PF09186">
    <property type="entry name" value="DUF1949"/>
    <property type="match status" value="1"/>
</dbReference>
<dbReference type="PANTHER" id="PTHR16301:SF20">
    <property type="entry name" value="IMPACT FAMILY MEMBER YIGZ"/>
    <property type="match status" value="1"/>
</dbReference>
<dbReference type="InterPro" id="IPR001498">
    <property type="entry name" value="Impact_N"/>
</dbReference>
<evidence type="ECO:0000259" key="2">
    <source>
        <dbReference type="Pfam" id="PF01205"/>
    </source>
</evidence>
<dbReference type="PANTHER" id="PTHR16301">
    <property type="entry name" value="IMPACT-RELATED"/>
    <property type="match status" value="1"/>
</dbReference>
<dbReference type="RefSeq" id="WP_078787827.1">
    <property type="nucleotide sequence ID" value="NZ_CACZYW010000010.1"/>
</dbReference>
<evidence type="ECO:0000313" key="4">
    <source>
        <dbReference type="EMBL" id="SJZ91508.1"/>
    </source>
</evidence>
<dbReference type="Gene3D" id="3.30.230.30">
    <property type="entry name" value="Impact, N-terminal domain"/>
    <property type="match status" value="1"/>
</dbReference>
<dbReference type="InterPro" id="IPR036956">
    <property type="entry name" value="Impact_N_sf"/>
</dbReference>